<feature type="domain" description="DUF4340" evidence="2">
    <location>
        <begin position="82"/>
        <end position="255"/>
    </location>
</feature>
<dbReference type="Proteomes" id="UP000250642">
    <property type="component" value="Unassembled WGS sequence"/>
</dbReference>
<dbReference type="InterPro" id="IPR025641">
    <property type="entry name" value="DUF4340"/>
</dbReference>
<comment type="caution">
    <text evidence="3">The sequence shown here is derived from an EMBL/GenBank/DDBJ whole genome shotgun (WGS) entry which is preliminary data.</text>
</comment>
<proteinExistence type="predicted"/>
<dbReference type="Pfam" id="PF14238">
    <property type="entry name" value="DUF4340"/>
    <property type="match status" value="1"/>
</dbReference>
<sequence>MVEAQTCMKKWVPTILVLLVLIIGWVYAASQNYFREEEAEKVKLLGIKSSDIESITIHDNSTDTSGASKTSSSQLELKNGVWSMVEPKSYPLNGYTVSSWLDALSGANQELVVEEEPKNLDKYGLGSDAALLDIQLKDNREIKLSIGGKLPADDARYVRVDSGPVVAVQTESISNIELSRQDLLDTTPFNLDETNVTTLEWEGEAATWMLKSSSEEGAAEQTWTLNGEAIEATDAVSLIGKIKNLSTADDVRKASELKGTVPRFTLSVEQTVNGEAVTDVYRGLTIPSEPDQIWVITPDGQWAYPMDAASLKEAEQFPNSIKKLESDATSSSSRDDADANSSPTSK</sequence>
<dbReference type="EMBL" id="QEVW01000025">
    <property type="protein sequence ID" value="RAW10380.1"/>
    <property type="molecule type" value="Genomic_DNA"/>
</dbReference>
<name>A0A329QDA8_9BACL</name>
<protein>
    <recommendedName>
        <fullName evidence="2">DUF4340 domain-containing protein</fullName>
    </recommendedName>
</protein>
<gene>
    <name evidence="3" type="ORF">DC345_27825</name>
</gene>
<evidence type="ECO:0000256" key="1">
    <source>
        <dbReference type="SAM" id="MobiDB-lite"/>
    </source>
</evidence>
<feature type="region of interest" description="Disordered" evidence="1">
    <location>
        <begin position="320"/>
        <end position="346"/>
    </location>
</feature>
<reference evidence="3 4" key="1">
    <citation type="submission" date="2018-04" db="EMBL/GenBank/DDBJ databases">
        <title>Paenibacillus taichungensis Genome sequencing and assembly.</title>
        <authorList>
            <person name="Xu J."/>
            <person name="Rensing C."/>
            <person name="Mazhar H.S."/>
        </authorList>
    </citation>
    <scope>NUCLEOTIDE SEQUENCE [LARGE SCALE GENOMIC DNA]</scope>
    <source>
        <strain evidence="3 4">NC1</strain>
    </source>
</reference>
<accession>A0A329QDA8</accession>
<dbReference type="AlphaFoldDB" id="A0A329QDA8"/>
<evidence type="ECO:0000313" key="3">
    <source>
        <dbReference type="EMBL" id="RAW10380.1"/>
    </source>
</evidence>
<evidence type="ECO:0000259" key="2">
    <source>
        <dbReference type="Pfam" id="PF14238"/>
    </source>
</evidence>
<organism evidence="3 4">
    <name type="scientific">Paenibacillus taichungensis</name>
    <dbReference type="NCBI Taxonomy" id="484184"/>
    <lineage>
        <taxon>Bacteria</taxon>
        <taxon>Bacillati</taxon>
        <taxon>Bacillota</taxon>
        <taxon>Bacilli</taxon>
        <taxon>Bacillales</taxon>
        <taxon>Paenibacillaceae</taxon>
        <taxon>Paenibacillus</taxon>
    </lineage>
</organism>
<evidence type="ECO:0000313" key="4">
    <source>
        <dbReference type="Proteomes" id="UP000250642"/>
    </source>
</evidence>